<dbReference type="EMBL" id="CZAE01000013">
    <property type="protein sequence ID" value="CUP53498.1"/>
    <property type="molecule type" value="Genomic_DNA"/>
</dbReference>
<evidence type="ECO:0000313" key="7">
    <source>
        <dbReference type="EMBL" id="CUP53498.1"/>
    </source>
</evidence>
<dbReference type="EMBL" id="CP103141">
    <property type="protein sequence ID" value="UVQ72267.1"/>
    <property type="molecule type" value="Genomic_DNA"/>
</dbReference>
<name>A0A174P3Y6_9BACE</name>
<accession>A0A174P3Y6</accession>
<dbReference type="GO" id="GO:0008909">
    <property type="term" value="F:isochorismate synthase activity"/>
    <property type="evidence" value="ECO:0007669"/>
    <property type="project" value="UniProtKB-EC"/>
</dbReference>
<comment type="catalytic activity">
    <reaction evidence="1">
        <text>chorismate = isochorismate</text>
        <dbReference type="Rhea" id="RHEA:18985"/>
        <dbReference type="ChEBI" id="CHEBI:29748"/>
        <dbReference type="ChEBI" id="CHEBI:29780"/>
        <dbReference type="EC" id="5.4.4.2"/>
    </reaction>
</comment>
<gene>
    <name evidence="7" type="primary">entC</name>
    <name evidence="7" type="ORF">ERS852461_02794</name>
    <name evidence="8" type="ORF">NXY30_14370</name>
</gene>
<evidence type="ECO:0000313" key="10">
    <source>
        <dbReference type="Proteomes" id="UP001060104"/>
    </source>
</evidence>
<reference evidence="8" key="2">
    <citation type="submission" date="2022-08" db="EMBL/GenBank/DDBJ databases">
        <title>Genome Sequencing of Bacteroides fragilis Group Isolates with Nanopore Technology.</title>
        <authorList>
            <person name="Tisza M.J."/>
            <person name="Smith D."/>
            <person name="Dekker J.P."/>
        </authorList>
    </citation>
    <scope>NUCLEOTIDE SEQUENCE</scope>
    <source>
        <strain evidence="8">BFG-527</strain>
    </source>
</reference>
<keyword evidence="4 7" id="KW-0413">Isomerase</keyword>
<dbReference type="Proteomes" id="UP000095606">
    <property type="component" value="Unassembled WGS sequence"/>
</dbReference>
<evidence type="ECO:0000256" key="3">
    <source>
        <dbReference type="ARBA" id="ARBA00012824"/>
    </source>
</evidence>
<dbReference type="Proteomes" id="UP001060104">
    <property type="component" value="Chromosome"/>
</dbReference>
<dbReference type="RefSeq" id="WP_055269908.1">
    <property type="nucleotide sequence ID" value="NZ_CABMFH010000023.1"/>
</dbReference>
<dbReference type="PANTHER" id="PTHR42839">
    <property type="entry name" value="ISOCHORISMATE SYNTHASE ENTC"/>
    <property type="match status" value="1"/>
</dbReference>
<dbReference type="InterPro" id="IPR004561">
    <property type="entry name" value="IsoChor_synthase"/>
</dbReference>
<dbReference type="AlphaFoldDB" id="A0A174P3Y6"/>
<accession>A0A3E5G6A5</accession>
<evidence type="ECO:0000256" key="1">
    <source>
        <dbReference type="ARBA" id="ARBA00000799"/>
    </source>
</evidence>
<evidence type="ECO:0000259" key="6">
    <source>
        <dbReference type="Pfam" id="PF00425"/>
    </source>
</evidence>
<dbReference type="NCBIfam" id="TIGR00543">
    <property type="entry name" value="isochor_syn"/>
    <property type="match status" value="1"/>
</dbReference>
<evidence type="ECO:0000313" key="9">
    <source>
        <dbReference type="Proteomes" id="UP000095606"/>
    </source>
</evidence>
<keyword evidence="10" id="KW-1185">Reference proteome</keyword>
<comment type="similarity">
    <text evidence="2">Belongs to the isochorismate synthase family.</text>
</comment>
<proteinExistence type="inferred from homology"/>
<dbReference type="EC" id="5.4.4.2" evidence="3"/>
<dbReference type="InterPro" id="IPR015890">
    <property type="entry name" value="Chorismate_C"/>
</dbReference>
<evidence type="ECO:0000256" key="4">
    <source>
        <dbReference type="ARBA" id="ARBA00023235"/>
    </source>
</evidence>
<sequence length="370" mass="42272">MTDEKKNLTTIDALIQRKQPFAVYRVPGERFPRLLTEDTGAVRLIYDLKELNGQRGFVIAPFCVEKSCPIVLIQSDKTGQPLPVETDTDEEEELNLQTYPKESFLTLCSEKYATCFHTFIEALRDATFDKLVLSRSLTIGKHPEFSPSAVFRAACQRYIHSYIYLCYTPQTGIWLGSTPEIILSGEKNEWNTVALAGTQPLLDGKLPQEWDDKNRQEQDYVASYIRRQLLSLGIHSTEKGPYPAYAGALSHLKTDFHFSLKDNRNLGDLLKVLHPTPAVCGLPKEEAYRFILENEGYDRKYYSGFIGWLDPEGWTDLYVNLRCMHIEDEQLTLYAGGGLLSSSELNDEWQETEKKLQTMRRILVSAPHND</sequence>
<organism evidence="7 9">
    <name type="scientific">Bacteroides faecis</name>
    <dbReference type="NCBI Taxonomy" id="674529"/>
    <lineage>
        <taxon>Bacteria</taxon>
        <taxon>Pseudomonadati</taxon>
        <taxon>Bacteroidota</taxon>
        <taxon>Bacteroidia</taxon>
        <taxon>Bacteroidales</taxon>
        <taxon>Bacteroidaceae</taxon>
        <taxon>Bacteroides</taxon>
    </lineage>
</organism>
<protein>
    <recommendedName>
        <fullName evidence="3">isochorismate synthase</fullName>
        <ecNumber evidence="3">5.4.4.2</ecNumber>
    </recommendedName>
    <alternativeName>
        <fullName evidence="5">Isochorismate mutase</fullName>
    </alternativeName>
</protein>
<evidence type="ECO:0000313" key="8">
    <source>
        <dbReference type="EMBL" id="UVQ72267.1"/>
    </source>
</evidence>
<dbReference type="Pfam" id="PF00425">
    <property type="entry name" value="Chorismate_bind"/>
    <property type="match status" value="1"/>
</dbReference>
<dbReference type="InterPro" id="IPR005801">
    <property type="entry name" value="ADC_synthase"/>
</dbReference>
<evidence type="ECO:0000256" key="5">
    <source>
        <dbReference type="ARBA" id="ARBA00041564"/>
    </source>
</evidence>
<dbReference type="Gene3D" id="3.60.120.10">
    <property type="entry name" value="Anthranilate synthase"/>
    <property type="match status" value="1"/>
</dbReference>
<dbReference type="PANTHER" id="PTHR42839:SF2">
    <property type="entry name" value="ISOCHORISMATE SYNTHASE ENTC"/>
    <property type="match status" value="1"/>
</dbReference>
<dbReference type="SUPFAM" id="SSF56322">
    <property type="entry name" value="ADC synthase"/>
    <property type="match status" value="1"/>
</dbReference>
<evidence type="ECO:0000256" key="2">
    <source>
        <dbReference type="ARBA" id="ARBA00005297"/>
    </source>
</evidence>
<feature type="domain" description="Chorismate-utilising enzyme C-terminal" evidence="6">
    <location>
        <begin position="110"/>
        <end position="355"/>
    </location>
</feature>
<dbReference type="GeneID" id="69589575"/>
<reference evidence="7 9" key="1">
    <citation type="submission" date="2015-09" db="EMBL/GenBank/DDBJ databases">
        <authorList>
            <consortium name="Pathogen Informatics"/>
        </authorList>
    </citation>
    <scope>NUCLEOTIDE SEQUENCE [LARGE SCALE GENOMIC DNA]</scope>
    <source>
        <strain evidence="7 9">2789STDY5834846</strain>
    </source>
</reference>